<reference evidence="1" key="1">
    <citation type="submission" date="2014-11" db="EMBL/GenBank/DDBJ databases">
        <authorList>
            <person name="Amaro Gonzalez C."/>
        </authorList>
    </citation>
    <scope>NUCLEOTIDE SEQUENCE</scope>
</reference>
<organism evidence="1">
    <name type="scientific">Anguilla anguilla</name>
    <name type="common">European freshwater eel</name>
    <name type="synonym">Muraena anguilla</name>
    <dbReference type="NCBI Taxonomy" id="7936"/>
    <lineage>
        <taxon>Eukaryota</taxon>
        <taxon>Metazoa</taxon>
        <taxon>Chordata</taxon>
        <taxon>Craniata</taxon>
        <taxon>Vertebrata</taxon>
        <taxon>Euteleostomi</taxon>
        <taxon>Actinopterygii</taxon>
        <taxon>Neopterygii</taxon>
        <taxon>Teleostei</taxon>
        <taxon>Anguilliformes</taxon>
        <taxon>Anguillidae</taxon>
        <taxon>Anguilla</taxon>
    </lineage>
</organism>
<evidence type="ECO:0000313" key="1">
    <source>
        <dbReference type="EMBL" id="JAH56945.1"/>
    </source>
</evidence>
<sequence length="40" mass="4649">MTRVTAVNWSYLRPHQQKVLPHAIPYLVPTYIDLGDSHCQ</sequence>
<reference evidence="1" key="2">
    <citation type="journal article" date="2015" name="Fish Shellfish Immunol.">
        <title>Early steps in the European eel (Anguilla anguilla)-Vibrio vulnificus interaction in the gills: Role of the RtxA13 toxin.</title>
        <authorList>
            <person name="Callol A."/>
            <person name="Pajuelo D."/>
            <person name="Ebbesson L."/>
            <person name="Teles M."/>
            <person name="MacKenzie S."/>
            <person name="Amaro C."/>
        </authorList>
    </citation>
    <scope>NUCLEOTIDE SEQUENCE</scope>
</reference>
<proteinExistence type="predicted"/>
<dbReference type="EMBL" id="GBXM01051632">
    <property type="protein sequence ID" value="JAH56945.1"/>
    <property type="molecule type" value="Transcribed_RNA"/>
</dbReference>
<accession>A0A0E9TVL0</accession>
<name>A0A0E9TVL0_ANGAN</name>
<protein>
    <submittedName>
        <fullName evidence="1">Uncharacterized protein</fullName>
    </submittedName>
</protein>
<dbReference type="AlphaFoldDB" id="A0A0E9TVL0"/>